<dbReference type="CDD" id="cd00093">
    <property type="entry name" value="HTH_XRE"/>
    <property type="match status" value="1"/>
</dbReference>
<sequence>MTGLRRDEVAVPAAISTNYYTRLEQGRMTPSACVLSELLRVLHLSDDQRDHLFEPA</sequence>
<evidence type="ECO:0000259" key="1">
    <source>
        <dbReference type="PROSITE" id="PS50943"/>
    </source>
</evidence>
<feature type="domain" description="HTH cro/C1-type" evidence="1">
    <location>
        <begin position="15"/>
        <end position="49"/>
    </location>
</feature>
<evidence type="ECO:0000313" key="2">
    <source>
        <dbReference type="EMBL" id="MFC3575289.1"/>
    </source>
</evidence>
<proteinExistence type="predicted"/>
<dbReference type="Pfam" id="PF13560">
    <property type="entry name" value="HTH_31"/>
    <property type="match status" value="1"/>
</dbReference>
<keyword evidence="3" id="KW-1185">Reference proteome</keyword>
<reference evidence="3" key="1">
    <citation type="journal article" date="2019" name="Int. J. Syst. Evol. Microbiol.">
        <title>The Global Catalogue of Microorganisms (GCM) 10K type strain sequencing project: providing services to taxonomists for standard genome sequencing and annotation.</title>
        <authorList>
            <consortium name="The Broad Institute Genomics Platform"/>
            <consortium name="The Broad Institute Genome Sequencing Center for Infectious Disease"/>
            <person name="Wu L."/>
            <person name="Ma J."/>
        </authorList>
    </citation>
    <scope>NUCLEOTIDE SEQUENCE [LARGE SCALE GENOMIC DNA]</scope>
    <source>
        <strain evidence="3">CGMCC 4.7035</strain>
    </source>
</reference>
<dbReference type="SUPFAM" id="SSF47413">
    <property type="entry name" value="lambda repressor-like DNA-binding domains"/>
    <property type="match status" value="1"/>
</dbReference>
<dbReference type="EMBL" id="JBHRWR010000016">
    <property type="protein sequence ID" value="MFC3575289.1"/>
    <property type="molecule type" value="Genomic_DNA"/>
</dbReference>
<gene>
    <name evidence="2" type="ORF">ACFOZ0_18815</name>
</gene>
<accession>A0ABV7SEA1</accession>
<dbReference type="InterPro" id="IPR001387">
    <property type="entry name" value="Cro/C1-type_HTH"/>
</dbReference>
<organism evidence="2 3">
    <name type="scientific">Streptomyces yaanensis</name>
    <dbReference type="NCBI Taxonomy" id="1142239"/>
    <lineage>
        <taxon>Bacteria</taxon>
        <taxon>Bacillati</taxon>
        <taxon>Actinomycetota</taxon>
        <taxon>Actinomycetes</taxon>
        <taxon>Kitasatosporales</taxon>
        <taxon>Streptomycetaceae</taxon>
        <taxon>Streptomyces</taxon>
    </lineage>
</organism>
<dbReference type="PANTHER" id="PTHR35010:SF2">
    <property type="entry name" value="BLL4672 PROTEIN"/>
    <property type="match status" value="1"/>
</dbReference>
<dbReference type="Gene3D" id="1.10.260.40">
    <property type="entry name" value="lambda repressor-like DNA-binding domains"/>
    <property type="match status" value="1"/>
</dbReference>
<protein>
    <submittedName>
        <fullName evidence="2">Helix-turn-helix domain-containing protein</fullName>
    </submittedName>
</protein>
<evidence type="ECO:0000313" key="3">
    <source>
        <dbReference type="Proteomes" id="UP001595701"/>
    </source>
</evidence>
<dbReference type="Proteomes" id="UP001595701">
    <property type="component" value="Unassembled WGS sequence"/>
</dbReference>
<dbReference type="PROSITE" id="PS50943">
    <property type="entry name" value="HTH_CROC1"/>
    <property type="match status" value="1"/>
</dbReference>
<comment type="caution">
    <text evidence="2">The sequence shown here is derived from an EMBL/GenBank/DDBJ whole genome shotgun (WGS) entry which is preliminary data.</text>
</comment>
<dbReference type="RefSeq" id="WP_310768216.1">
    <property type="nucleotide sequence ID" value="NZ_JBHRWR010000016.1"/>
</dbReference>
<dbReference type="PANTHER" id="PTHR35010">
    <property type="entry name" value="BLL4672 PROTEIN-RELATED"/>
    <property type="match status" value="1"/>
</dbReference>
<dbReference type="InterPro" id="IPR010982">
    <property type="entry name" value="Lambda_DNA-bd_dom_sf"/>
</dbReference>
<name>A0ABV7SEA1_9ACTN</name>